<name>A0A8J6PL82_9HYPH</name>
<comment type="caution">
    <text evidence="1">The sequence shown here is derived from an EMBL/GenBank/DDBJ whole genome shotgun (WGS) entry which is preliminary data.</text>
</comment>
<gene>
    <name evidence="1" type="ORF">ICI42_17855</name>
</gene>
<evidence type="ECO:0000313" key="2">
    <source>
        <dbReference type="Proteomes" id="UP000643405"/>
    </source>
</evidence>
<dbReference type="Proteomes" id="UP000643405">
    <property type="component" value="Unassembled WGS sequence"/>
</dbReference>
<dbReference type="RefSeq" id="WP_188165968.1">
    <property type="nucleotide sequence ID" value="NZ_JACVVX010000006.1"/>
</dbReference>
<dbReference type="AlphaFoldDB" id="A0A8J6PL82"/>
<organism evidence="1 2">
    <name type="scientific">Oryzicola mucosus</name>
    <dbReference type="NCBI Taxonomy" id="2767425"/>
    <lineage>
        <taxon>Bacteria</taxon>
        <taxon>Pseudomonadati</taxon>
        <taxon>Pseudomonadota</taxon>
        <taxon>Alphaproteobacteria</taxon>
        <taxon>Hyphomicrobiales</taxon>
        <taxon>Phyllobacteriaceae</taxon>
        <taxon>Oryzicola</taxon>
    </lineage>
</organism>
<protein>
    <submittedName>
        <fullName evidence="1">Uncharacterized protein</fullName>
    </submittedName>
</protein>
<reference evidence="1" key="1">
    <citation type="submission" date="2020-09" db="EMBL/GenBank/DDBJ databases">
        <title>Genome seq and assembly of Tianweitania sp.</title>
        <authorList>
            <person name="Chhetri G."/>
        </authorList>
    </citation>
    <scope>NUCLEOTIDE SEQUENCE</scope>
    <source>
        <strain evidence="1">Rool2</strain>
    </source>
</reference>
<dbReference type="EMBL" id="JACVVX010000006">
    <property type="protein sequence ID" value="MBD0416523.1"/>
    <property type="molecule type" value="Genomic_DNA"/>
</dbReference>
<evidence type="ECO:0000313" key="1">
    <source>
        <dbReference type="EMBL" id="MBD0416523.1"/>
    </source>
</evidence>
<keyword evidence="2" id="KW-1185">Reference proteome</keyword>
<sequence length="369" mass="42339">MTKALPIIGLDVHALFDDRPTAEFLDGWRRHIDSTGHPETYPTVTNAGPTMKSGVVVLSEEITVPVHLRLNGRRVPCPLCTPGHEKFEVGRMIWFVDEKVVRFVGRDCAQSRLGEDYKLADKRFSFENRMGEYLRRWKEIYPRAAELKVILDSLRSQARFLQCIAEQLDQYAPSFRGNMFRELSQNAGTIMVKDDVGKDRTGQTIMKPRELGKAQGLWLMQPDFMPEPLYLGLRKLVESMEEPPVWRVDMRNTPAKLDAETKLLSEGREIYQIPRRLMDLWAMVADAQLFLKADHLAMLEQYGNEYSHCSPFANMVLRIEDGHLKVNGHTYGQHQVARIIVHADARKPVPAVPDWLQAMALNSLTTRRK</sequence>
<proteinExistence type="predicted"/>
<accession>A0A8J6PL82</accession>